<dbReference type="SUPFAM" id="SSF52540">
    <property type="entry name" value="P-loop containing nucleoside triphosphate hydrolases"/>
    <property type="match status" value="1"/>
</dbReference>
<dbReference type="Proteomes" id="UP000189735">
    <property type="component" value="Unassembled WGS sequence"/>
</dbReference>
<dbReference type="InterPro" id="IPR005158">
    <property type="entry name" value="BTAD"/>
</dbReference>
<keyword evidence="2" id="KW-0238">DNA-binding</keyword>
<dbReference type="PANTHER" id="PTHR47691">
    <property type="entry name" value="REGULATOR-RELATED"/>
    <property type="match status" value="1"/>
</dbReference>
<feature type="compositionally biased region" description="Low complexity" evidence="3">
    <location>
        <begin position="9"/>
        <end position="22"/>
    </location>
</feature>
<dbReference type="InterPro" id="IPR036388">
    <property type="entry name" value="WH-like_DNA-bd_sf"/>
</dbReference>
<dbReference type="InterPro" id="IPR058852">
    <property type="entry name" value="HTH_77"/>
</dbReference>
<dbReference type="SUPFAM" id="SSF46894">
    <property type="entry name" value="C-terminal effector domain of the bipartite response regulators"/>
    <property type="match status" value="1"/>
</dbReference>
<feature type="domain" description="OmpR/PhoB-type" evidence="4">
    <location>
        <begin position="45"/>
        <end position="115"/>
    </location>
</feature>
<comment type="similarity">
    <text evidence="1">Belongs to the AfsR/DnrI/RedD regulatory family.</text>
</comment>
<dbReference type="Pfam" id="PF03704">
    <property type="entry name" value="BTAD"/>
    <property type="match status" value="1"/>
</dbReference>
<dbReference type="PANTHER" id="PTHR47691:SF3">
    <property type="entry name" value="HTH-TYPE TRANSCRIPTIONAL REGULATOR RV0890C-RELATED"/>
    <property type="match status" value="1"/>
</dbReference>
<evidence type="ECO:0000256" key="2">
    <source>
        <dbReference type="ARBA" id="ARBA00023125"/>
    </source>
</evidence>
<dbReference type="AlphaFoldDB" id="A0A1T4XHR3"/>
<dbReference type="GO" id="GO:0000160">
    <property type="term" value="P:phosphorelay signal transduction system"/>
    <property type="evidence" value="ECO:0007669"/>
    <property type="project" value="InterPro"/>
</dbReference>
<feature type="region of interest" description="Disordered" evidence="3">
    <location>
        <begin position="1"/>
        <end position="22"/>
    </location>
</feature>
<dbReference type="EMBL" id="FUYG01000003">
    <property type="protein sequence ID" value="SKA89017.1"/>
    <property type="molecule type" value="Genomic_DNA"/>
</dbReference>
<evidence type="ECO:0000313" key="6">
    <source>
        <dbReference type="EMBL" id="SKA89017.1"/>
    </source>
</evidence>
<dbReference type="SMART" id="SM01043">
    <property type="entry name" value="BTAD"/>
    <property type="match status" value="1"/>
</dbReference>
<dbReference type="Pfam" id="PF25872">
    <property type="entry name" value="HTH_77"/>
    <property type="match status" value="1"/>
</dbReference>
<evidence type="ECO:0000313" key="7">
    <source>
        <dbReference type="Proteomes" id="UP000189735"/>
    </source>
</evidence>
<dbReference type="InterPro" id="IPR027417">
    <property type="entry name" value="P-loop_NTPase"/>
</dbReference>
<dbReference type="GO" id="GO:0003677">
    <property type="term" value="F:DNA binding"/>
    <property type="evidence" value="ECO:0007669"/>
    <property type="project" value="UniProtKB-KW"/>
</dbReference>
<dbReference type="InterPro" id="IPR016032">
    <property type="entry name" value="Sig_transdc_resp-reg_C-effctor"/>
</dbReference>
<evidence type="ECO:0000259" key="4">
    <source>
        <dbReference type="SMART" id="SM00862"/>
    </source>
</evidence>
<reference evidence="7" key="1">
    <citation type="submission" date="2017-02" db="EMBL/GenBank/DDBJ databases">
        <authorList>
            <person name="Varghese N."/>
            <person name="Submissions S."/>
        </authorList>
    </citation>
    <scope>NUCLEOTIDE SEQUENCE [LARGE SCALE GENOMIC DNA]</scope>
    <source>
        <strain evidence="7">VKM Ac-2052</strain>
    </source>
</reference>
<name>A0A1T4XHR3_9MICO</name>
<dbReference type="InterPro" id="IPR001867">
    <property type="entry name" value="OmpR/PhoB-type_DNA-bd"/>
</dbReference>
<dbReference type="InterPro" id="IPR011990">
    <property type="entry name" value="TPR-like_helical_dom_sf"/>
</dbReference>
<dbReference type="RefSeq" id="WP_078713704.1">
    <property type="nucleotide sequence ID" value="NZ_FUYG01000003.1"/>
</dbReference>
<dbReference type="SMART" id="SM00862">
    <property type="entry name" value="Trans_reg_C"/>
    <property type="match status" value="1"/>
</dbReference>
<evidence type="ECO:0000259" key="5">
    <source>
        <dbReference type="SMART" id="SM01043"/>
    </source>
</evidence>
<evidence type="ECO:0000256" key="1">
    <source>
        <dbReference type="ARBA" id="ARBA00005820"/>
    </source>
</evidence>
<protein>
    <submittedName>
        <fullName evidence="6">Predicted ATPase</fullName>
    </submittedName>
</protein>
<dbReference type="GO" id="GO:0006355">
    <property type="term" value="P:regulation of DNA-templated transcription"/>
    <property type="evidence" value="ECO:0007669"/>
    <property type="project" value="InterPro"/>
</dbReference>
<dbReference type="Gene3D" id="3.40.50.300">
    <property type="entry name" value="P-loop containing nucleotide triphosphate hydrolases"/>
    <property type="match status" value="1"/>
</dbReference>
<evidence type="ECO:0000256" key="3">
    <source>
        <dbReference type="SAM" id="MobiDB-lite"/>
    </source>
</evidence>
<proteinExistence type="inferred from homology"/>
<dbReference type="SUPFAM" id="SSF48452">
    <property type="entry name" value="TPR-like"/>
    <property type="match status" value="1"/>
</dbReference>
<sequence>MTLSRRRLPSLSSNPSAGGAPGGEAAPIGLALLGPIQLVEATGETTSVRSSLGRAVLAALALADGRPRSVDGLVDDVWGDEPPQNPRASLQTLVSRIRALERSPIIESTAAGYRLASGRSAIDLLAAEAALARLAPSAGSDAATPHGPEIALAEAETALALWRGEPAADLPPTAPVAVALAHRAERARGALRRIRARALAAIGRADEASSAFDEIAQAEPFDEGAQLEAMKAAVDAGRFASALQRFADHRNLLAERLGTDPSPALVEANAEILRASSSQRTPSEHPGQQSQMRRPAFGIGLRQAPNDMIGRDGDARRVLDLLGRHRLVTLLGSGGLGKTRLAQDVAARAALAGSSVAVVELASIASGDDVGLLIASTLGIREVQSARRIGDPIVVPDVRRRILDALVGNPAHGAQPTLLVLDNCEHVIDAAAIWAADLVAASTELTILCTSRSPLSIAAEQVYPLQPLPSASDDASPAAAVTLFVDRARAARPSVRLPLNVVERLCSRLDGLPLAIELAAARVRSFSVEEIEGRLVDRFGLLTSGDRSAPERHRTLLAVIEWSWNLLHDDEQQLLVRLSRFADGFSLRTAETMMRSAGREGAAADALDGLVLQSLVVVTDTAQGTRYRMLETVREFGNRGIGSIVAEEELARHERQWAIGLALDSADLWFGSGRGGRLRDSPVSIEQDNLVAVLRRAIVDGEQDAAIGVYAVLAYLWTLRGAHSEVLAFGASVMAMLRGYRPAPAVAQLAVLALVITAATFGLFQFSTTVRAIVLLRRLVDRVEVEYPQLQAMARLVLSIEDLPAAYSAVEDTQASPDARTAILGNVMGAQLAENGGDVEGARVFALRARELAEQIGDEWGATMSAQMLVLFSSEAGDWQGVLDWAPIASEGLRDMGAFSDLHQLTWAIAIARIGMGELDEADALLREVIAVEGGLDDGMLALNGQAGLGEVELARAAAAARAGDHAAAARHRALGIEGYRTSVDLSRSSAQRLRPEAIIALAILVATECQALSADAVDAEVLRDHGRDLRIRLLVEFRRRSIQFDRPVLGTATVAMARWALDARDEPELAAELLALASGISPRQDSPSMRIEQHVTHVRAAVGADSYDRMLAASGRLTRDERVARIAELLSSPALRG</sequence>
<gene>
    <name evidence="6" type="ORF">SAMN06295879_1137</name>
</gene>
<accession>A0A1T4XHR3</accession>
<organism evidence="6 7">
    <name type="scientific">Agreia bicolorata</name>
    <dbReference type="NCBI Taxonomy" id="110935"/>
    <lineage>
        <taxon>Bacteria</taxon>
        <taxon>Bacillati</taxon>
        <taxon>Actinomycetota</taxon>
        <taxon>Actinomycetes</taxon>
        <taxon>Micrococcales</taxon>
        <taxon>Microbacteriaceae</taxon>
        <taxon>Agreia</taxon>
    </lineage>
</organism>
<dbReference type="Gene3D" id="1.25.40.10">
    <property type="entry name" value="Tetratricopeptide repeat domain"/>
    <property type="match status" value="1"/>
</dbReference>
<dbReference type="Gene3D" id="1.10.10.10">
    <property type="entry name" value="Winged helix-like DNA-binding domain superfamily/Winged helix DNA-binding domain"/>
    <property type="match status" value="1"/>
</dbReference>
<feature type="domain" description="Bacterial transcriptional activator" evidence="5">
    <location>
        <begin position="122"/>
        <end position="273"/>
    </location>
</feature>